<comment type="caution">
    <text evidence="1">The sequence shown here is derived from an EMBL/GenBank/DDBJ whole genome shotgun (WGS) entry which is preliminary data.</text>
</comment>
<dbReference type="SUPFAM" id="SSF53335">
    <property type="entry name" value="S-adenosyl-L-methionine-dependent methyltransferases"/>
    <property type="match status" value="1"/>
</dbReference>
<protein>
    <submittedName>
        <fullName evidence="1">SAM-dependent methyltransferase</fullName>
    </submittedName>
</protein>
<dbReference type="RefSeq" id="WP_179487553.1">
    <property type="nucleotide sequence ID" value="NZ_JACCBV010000001.1"/>
</dbReference>
<evidence type="ECO:0000313" key="1">
    <source>
        <dbReference type="EMBL" id="NYE18713.1"/>
    </source>
</evidence>
<evidence type="ECO:0000313" key="2">
    <source>
        <dbReference type="Proteomes" id="UP000576969"/>
    </source>
</evidence>
<organism evidence="1 2">
    <name type="scientific">Microbacterium immunditiarum</name>
    <dbReference type="NCBI Taxonomy" id="337480"/>
    <lineage>
        <taxon>Bacteria</taxon>
        <taxon>Bacillati</taxon>
        <taxon>Actinomycetota</taxon>
        <taxon>Actinomycetes</taxon>
        <taxon>Micrococcales</taxon>
        <taxon>Microbacteriaceae</taxon>
        <taxon>Microbacterium</taxon>
    </lineage>
</organism>
<keyword evidence="1" id="KW-0489">Methyltransferase</keyword>
<reference evidence="1 2" key="1">
    <citation type="submission" date="2020-07" db="EMBL/GenBank/DDBJ databases">
        <title>Sequencing the genomes of 1000 actinobacteria strains.</title>
        <authorList>
            <person name="Klenk H.-P."/>
        </authorList>
    </citation>
    <scope>NUCLEOTIDE SEQUENCE [LARGE SCALE GENOMIC DNA]</scope>
    <source>
        <strain evidence="1 2">DSM 24662</strain>
    </source>
</reference>
<sequence length="587" mass="63127">MDSHMDVGDGGVELVADRDAEWSGVPQSLIDAIAGTTTPDELEAALRSSPSEVAARLLDARPAALVALAALGDGPRGETEGGSADAGAGLSGTEVLLVGTPWATLPAALEHLGARVTIVDDVYARLHAAALLRADAPRRGVHLEADAPLPFPDGAFATVFYDLRQSAGRRDQSDIRRRLAELARVAAPGAAIVIALRHPVFAAFDRHAGTGRAARLRAALAELRIRDLRAPWDPGLRDAGLRRQTLLVPARDFALLPRLMSPAAARRALRDLVPRDAHERVRHLAAGFGMVTALAPRAAVVAHRTGTTTTTLVERLVGENAEIIPRETWRVALMGPRGFVKLALSEGQDASVAKEVARTESGSRSPFAGAVPMPVSELRVGSAIAIQSPRITATSVTPRDLGRVIAQMLRSIPDWEYAPIRDTDLFARVRHPHLPGNVTEAGCDVLRDHFLRRGEMRLPVGPTHGDLLFENVLLDEEGKCHVVDWIRFEQRSPLLIDPLQAALSVHQRERRVDLSQAVAAFIDGEITGPLAVLADERSAVLDRAEAAAWLLLHEVTALQNPVDAPSADRLRRVARAITERTPSPPHT</sequence>
<gene>
    <name evidence="1" type="ORF">BJ991_000741</name>
</gene>
<dbReference type="InterPro" id="IPR011009">
    <property type="entry name" value="Kinase-like_dom_sf"/>
</dbReference>
<dbReference type="AlphaFoldDB" id="A0A7Y9KK07"/>
<proteinExistence type="predicted"/>
<dbReference type="Proteomes" id="UP000576969">
    <property type="component" value="Unassembled WGS sequence"/>
</dbReference>
<dbReference type="EMBL" id="JACCBV010000001">
    <property type="protein sequence ID" value="NYE18713.1"/>
    <property type="molecule type" value="Genomic_DNA"/>
</dbReference>
<dbReference type="GO" id="GO:0032259">
    <property type="term" value="P:methylation"/>
    <property type="evidence" value="ECO:0007669"/>
    <property type="project" value="UniProtKB-KW"/>
</dbReference>
<dbReference type="Gene3D" id="3.40.50.150">
    <property type="entry name" value="Vaccinia Virus protein VP39"/>
    <property type="match status" value="1"/>
</dbReference>
<dbReference type="InterPro" id="IPR029063">
    <property type="entry name" value="SAM-dependent_MTases_sf"/>
</dbReference>
<keyword evidence="1" id="KW-0808">Transferase</keyword>
<name>A0A7Y9KK07_9MICO</name>
<dbReference type="SUPFAM" id="SSF56112">
    <property type="entry name" value="Protein kinase-like (PK-like)"/>
    <property type="match status" value="1"/>
</dbReference>
<accession>A0A7Y9KK07</accession>
<dbReference type="GO" id="GO:0008168">
    <property type="term" value="F:methyltransferase activity"/>
    <property type="evidence" value="ECO:0007669"/>
    <property type="project" value="UniProtKB-KW"/>
</dbReference>
<keyword evidence="2" id="KW-1185">Reference proteome</keyword>